<evidence type="ECO:0000256" key="2">
    <source>
        <dbReference type="ARBA" id="ARBA00022723"/>
    </source>
</evidence>
<comment type="cofactor">
    <cofactor evidence="9">
        <name>Mn(2+)</name>
        <dbReference type="ChEBI" id="CHEBI:29035"/>
    </cofactor>
    <text evidence="9">Binds 2 manganese ions per subunit.</text>
</comment>
<evidence type="ECO:0000256" key="1">
    <source>
        <dbReference type="ARBA" id="ARBA00022722"/>
    </source>
</evidence>
<dbReference type="KEGG" id="omr:OXIME_000095"/>
<dbReference type="GO" id="GO:0008408">
    <property type="term" value="F:3'-5' exonuclease activity"/>
    <property type="evidence" value="ECO:0007669"/>
    <property type="project" value="UniProtKB-UniRule"/>
</dbReference>
<keyword evidence="6 9" id="KW-0269">Exonuclease</keyword>
<comment type="activity regulation">
    <text evidence="9">Nuclease activity is regulated by Rad50.</text>
</comment>
<name>A0AAX4NE04_9ARCH</name>
<keyword evidence="12" id="KW-1185">Reference proteome</keyword>
<evidence type="ECO:0000256" key="4">
    <source>
        <dbReference type="ARBA" id="ARBA00022763"/>
    </source>
</evidence>
<keyword evidence="2 9" id="KW-0479">Metal-binding</keyword>
<dbReference type="AlphaFoldDB" id="A0AAX4NE04"/>
<feature type="binding site" evidence="9">
    <location>
        <position position="194"/>
    </location>
    <ligand>
        <name>Mn(2+)</name>
        <dbReference type="ChEBI" id="CHEBI:29035"/>
        <label>2</label>
    </ligand>
</feature>
<feature type="binding site" evidence="9">
    <location>
        <position position="50"/>
    </location>
    <ligand>
        <name>Mn(2+)</name>
        <dbReference type="ChEBI" id="CHEBI:29035"/>
        <label>1</label>
    </ligand>
</feature>
<dbReference type="Gene3D" id="3.60.21.10">
    <property type="match status" value="1"/>
</dbReference>
<dbReference type="GO" id="GO:0006302">
    <property type="term" value="P:double-strand break repair"/>
    <property type="evidence" value="ECO:0007669"/>
    <property type="project" value="UniProtKB-UniRule"/>
</dbReference>
<dbReference type="GO" id="GO:0030145">
    <property type="term" value="F:manganese ion binding"/>
    <property type="evidence" value="ECO:0007669"/>
    <property type="project" value="UniProtKB-UniRule"/>
</dbReference>
<organism evidence="11 12">
    <name type="scientific">Oxyplasma meridianum</name>
    <dbReference type="NCBI Taxonomy" id="3073602"/>
    <lineage>
        <taxon>Archaea</taxon>
        <taxon>Methanobacteriati</taxon>
        <taxon>Thermoplasmatota</taxon>
        <taxon>Thermoplasmata</taxon>
        <taxon>Thermoplasmatales</taxon>
        <taxon>Thermoplasmataceae</taxon>
        <taxon>Oxyplasma</taxon>
    </lineage>
</organism>
<dbReference type="RefSeq" id="WP_393971536.1">
    <property type="nucleotide sequence ID" value="NZ_CP133772.1"/>
</dbReference>
<feature type="binding site" evidence="9">
    <location>
        <position position="163"/>
    </location>
    <ligand>
        <name>Mn(2+)</name>
        <dbReference type="ChEBI" id="CHEBI:29035"/>
        <label>2</label>
    </ligand>
</feature>
<evidence type="ECO:0000256" key="5">
    <source>
        <dbReference type="ARBA" id="ARBA00022801"/>
    </source>
</evidence>
<feature type="active site" description="Proton donor" evidence="9">
    <location>
        <position position="86"/>
    </location>
</feature>
<dbReference type="PANTHER" id="PTHR30337">
    <property type="entry name" value="COMPONENT OF ATP-DEPENDENT DSDNA EXONUCLEASE"/>
    <property type="match status" value="1"/>
</dbReference>
<keyword evidence="7 9" id="KW-0234">DNA repair</keyword>
<feature type="binding site" evidence="9">
    <location>
        <position position="85"/>
    </location>
    <ligand>
        <name>Mn(2+)</name>
        <dbReference type="ChEBI" id="CHEBI:29035"/>
        <label>2</label>
    </ligand>
</feature>
<protein>
    <recommendedName>
        <fullName evidence="9">DNA double-strand break repair protein Mre11</fullName>
        <ecNumber evidence="9">3.1.-.-</ecNumber>
    </recommendedName>
</protein>
<evidence type="ECO:0000256" key="3">
    <source>
        <dbReference type="ARBA" id="ARBA00022759"/>
    </source>
</evidence>
<dbReference type="EMBL" id="CP133772">
    <property type="protein sequence ID" value="WYX99563.1"/>
    <property type="molecule type" value="Genomic_DNA"/>
</dbReference>
<keyword evidence="1 9" id="KW-0540">Nuclease</keyword>
<evidence type="ECO:0000256" key="9">
    <source>
        <dbReference type="HAMAP-Rule" id="MF_02044"/>
    </source>
</evidence>
<dbReference type="GO" id="GO:0045027">
    <property type="term" value="F:DNA end binding"/>
    <property type="evidence" value="ECO:0007669"/>
    <property type="project" value="UniProtKB-UniRule"/>
</dbReference>
<gene>
    <name evidence="9" type="primary">mre11</name>
    <name evidence="11" type="ORF">OXIME_000095</name>
</gene>
<keyword evidence="3 9" id="KW-0255">Endonuclease</keyword>
<dbReference type="EC" id="3.1.-.-" evidence="9"/>
<keyword evidence="8 9" id="KW-0464">Manganese</keyword>
<dbReference type="Pfam" id="PF00149">
    <property type="entry name" value="Metallophos"/>
    <property type="match status" value="1"/>
</dbReference>
<dbReference type="GO" id="GO:0000403">
    <property type="term" value="F:Y-form DNA binding"/>
    <property type="evidence" value="ECO:0007669"/>
    <property type="project" value="UniProtKB-UniRule"/>
</dbReference>
<dbReference type="SUPFAM" id="SSF56300">
    <property type="entry name" value="Metallo-dependent phosphatases"/>
    <property type="match status" value="1"/>
</dbReference>
<evidence type="ECO:0000259" key="10">
    <source>
        <dbReference type="Pfam" id="PF00149"/>
    </source>
</evidence>
<evidence type="ECO:0000256" key="6">
    <source>
        <dbReference type="ARBA" id="ARBA00022839"/>
    </source>
</evidence>
<dbReference type="InterPro" id="IPR032885">
    <property type="entry name" value="Mre11_archaea-type"/>
</dbReference>
<dbReference type="Proteomes" id="UP001451606">
    <property type="component" value="Chromosome"/>
</dbReference>
<dbReference type="HAMAP" id="MF_02044">
    <property type="entry name" value="Mre11"/>
    <property type="match status" value="1"/>
</dbReference>
<dbReference type="CDD" id="cd00840">
    <property type="entry name" value="MPP_Mre11_N"/>
    <property type="match status" value="1"/>
</dbReference>
<feature type="binding site" evidence="9">
    <location>
        <position position="196"/>
    </location>
    <ligand>
        <name>Mn(2+)</name>
        <dbReference type="ChEBI" id="CHEBI:29035"/>
        <label>1</label>
    </ligand>
</feature>
<feature type="binding site" evidence="9">
    <location>
        <position position="50"/>
    </location>
    <ligand>
        <name>Mn(2+)</name>
        <dbReference type="ChEBI" id="CHEBI:29035"/>
        <label>2</label>
    </ligand>
</feature>
<keyword evidence="4 9" id="KW-0227">DNA damage</keyword>
<dbReference type="InterPro" id="IPR004843">
    <property type="entry name" value="Calcineurin-like_PHP"/>
</dbReference>
<accession>A0AAX4NE04</accession>
<dbReference type="PANTHER" id="PTHR30337:SF0">
    <property type="entry name" value="NUCLEASE SBCCD SUBUNIT D"/>
    <property type="match status" value="1"/>
</dbReference>
<feature type="domain" description="Calcineurin-like phosphoesterase" evidence="10">
    <location>
        <begin position="3"/>
        <end position="197"/>
    </location>
</feature>
<keyword evidence="5 9" id="KW-0378">Hydrolase</keyword>
<evidence type="ECO:0000256" key="7">
    <source>
        <dbReference type="ARBA" id="ARBA00023204"/>
    </source>
</evidence>
<evidence type="ECO:0000313" key="12">
    <source>
        <dbReference type="Proteomes" id="UP001451606"/>
    </source>
</evidence>
<proteinExistence type="inferred from homology"/>
<comment type="similarity">
    <text evidence="9">Belongs to the MRE11/RAD32 family.</text>
</comment>
<dbReference type="InterPro" id="IPR029052">
    <property type="entry name" value="Metallo-depent_PP-like"/>
</dbReference>
<dbReference type="InterPro" id="IPR050535">
    <property type="entry name" value="DNA_Repair-Maintenance_Comp"/>
</dbReference>
<dbReference type="GeneID" id="95966819"/>
<comment type="subunit">
    <text evidence="9">Homodimer. Forms a heterotetramer composed of two Mre11 subunits and two Rad50 subunits.</text>
</comment>
<reference evidence="11 12" key="1">
    <citation type="submission" date="2023-09" db="EMBL/GenBank/DDBJ databases">
        <authorList>
            <person name="Golyshina O.V."/>
            <person name="Lunev E.A."/>
            <person name="Bargiela R."/>
            <person name="Gaines M.C."/>
            <person name="Daum B."/>
            <person name="Bale N.J."/>
            <person name="Koenen M."/>
            <person name="Sinninghe Damst J.S."/>
            <person name="Yakimov M."/>
            <person name="Golyshin P.N."/>
        </authorList>
    </citation>
    <scope>NUCLEOTIDE SEQUENCE [LARGE SCALE GENOMIC DNA]</scope>
    <source>
        <strain evidence="11 12">M1</strain>
    </source>
</reference>
<feature type="binding site" evidence="9">
    <location>
        <position position="9"/>
    </location>
    <ligand>
        <name>Mn(2+)</name>
        <dbReference type="ChEBI" id="CHEBI:29035"/>
        <label>1</label>
    </ligand>
</feature>
<feature type="binding site" evidence="9">
    <location>
        <position position="11"/>
    </location>
    <ligand>
        <name>Mn(2+)</name>
        <dbReference type="ChEBI" id="CHEBI:29035"/>
        <label>1</label>
    </ligand>
</feature>
<dbReference type="GO" id="GO:0004519">
    <property type="term" value="F:endonuclease activity"/>
    <property type="evidence" value="ECO:0007669"/>
    <property type="project" value="UniProtKB-UniRule"/>
</dbReference>
<comment type="function">
    <text evidence="9">Part of the Rad50/Mre11 complex, which is involved in the early steps of DNA double-strand break (DSB) repair. The complex may facilitate opening of the processed DNA ends to aid in the recruitment of HerA and NurA. Mre11 binds to DSB ends and has both double-stranded 3'-5' exonuclease activity and single-stranded endonuclease activity.</text>
</comment>
<evidence type="ECO:0000313" key="11">
    <source>
        <dbReference type="EMBL" id="WYX99563.1"/>
    </source>
</evidence>
<dbReference type="InterPro" id="IPR041796">
    <property type="entry name" value="Mre11_N"/>
</dbReference>
<sequence>MVRFMHFSDTHIGNRQYYMEEREQDFMDSFSEAVSIGLKEKVDFFIHSGDLFDVWNPSNRSLAFLRDSMIELKEKGIKVYMVLGDHDRPKRVDYPAAEIFDFLGITVLGKDGFQGMDLEINGESLFLGGISNMKGIRRDRLPEEYRKASSAAEGKKNSVLISHQGVTGFGLIDEACEIKKEEIPGNFSYLAFGHIHEGATSRIGNSLFSYAGSSEICSTNEIQSFLKRGKGVNLVEISGGEAELDRIPLNSVRVQASIKADGNDYMDRIVKFLDGFQNKIKNKRPIISVEISGDVDRGHVKTDLDSLSERAIIRKPVFQSLEMHMERRPDLTMIDDYFKAYFRDDEMALLAKKIFESTQSEDKEQTLKQIRELFGIGGAQ</sequence>
<evidence type="ECO:0000256" key="8">
    <source>
        <dbReference type="ARBA" id="ARBA00023211"/>
    </source>
</evidence>